<keyword evidence="9" id="KW-1185">Reference proteome</keyword>
<evidence type="ECO:0000256" key="1">
    <source>
        <dbReference type="ARBA" id="ARBA00004651"/>
    </source>
</evidence>
<comment type="caution">
    <text evidence="8">The sequence shown here is derived from an EMBL/GenBank/DDBJ whole genome shotgun (WGS) entry which is preliminary data.</text>
</comment>
<organism evidence="8 9">
    <name type="scientific">Propionigenium maris DSM 9537</name>
    <dbReference type="NCBI Taxonomy" id="1123000"/>
    <lineage>
        <taxon>Bacteria</taxon>
        <taxon>Fusobacteriati</taxon>
        <taxon>Fusobacteriota</taxon>
        <taxon>Fusobacteriia</taxon>
        <taxon>Fusobacteriales</taxon>
        <taxon>Fusobacteriaceae</taxon>
        <taxon>Propionigenium</taxon>
    </lineage>
</organism>
<name>A0A9W6GNW3_9FUSO</name>
<sequence>MDYGWVSLLPMVLALLLAVVTRDVLIALLSGILFSDLILGYYGGDVFAGIDGIAEVFLDGWAVRSILFCLMIGSFVHVIEMSGGIRGLLILLTERKQVVTSKRRAELLAYLIGLLLFIEATSSTVISGVSAKPFFDRYGIPREKLAYITDSTSAPIAWLFPLNAAGAFLMAMVGTQISAGTIGGDPLTYVVRSIPFQLYSIFAVTLVGITIVTGRDLKIMEEISGERVGVEETSAVQEEEKKKPRAMNMILPTLSLILSIFGILYITGEGSIGSGNGSVAIFNGMIVTLILTGIYYGIQGVVDPKKYIEWCVEGMSNFLQITIILVLAFALSNLLNQLGLGRYMAEISGDMSPVLLPVSIFLLGSLTSVATGTSGGTAAVLMPIAIPMAVNLGVDIHLTIGAVVSSAVFGDHCSPISDSTILASMISEVDVMDHVKTQLPYALISGGISAAGFLLLGIFYR</sequence>
<feature type="transmembrane region" description="Helical" evidence="6">
    <location>
        <begin position="355"/>
        <end position="381"/>
    </location>
</feature>
<evidence type="ECO:0000256" key="5">
    <source>
        <dbReference type="ARBA" id="ARBA00023136"/>
    </source>
</evidence>
<evidence type="ECO:0000256" key="2">
    <source>
        <dbReference type="ARBA" id="ARBA00022475"/>
    </source>
</evidence>
<keyword evidence="2" id="KW-1003">Cell membrane</keyword>
<evidence type="ECO:0000256" key="4">
    <source>
        <dbReference type="ARBA" id="ARBA00022989"/>
    </source>
</evidence>
<dbReference type="Proteomes" id="UP001144471">
    <property type="component" value="Unassembled WGS sequence"/>
</dbReference>
<evidence type="ECO:0000313" key="8">
    <source>
        <dbReference type="EMBL" id="GLI57141.1"/>
    </source>
</evidence>
<dbReference type="RefSeq" id="WP_281836608.1">
    <property type="nucleotide sequence ID" value="NZ_BSDY01000013.1"/>
</dbReference>
<feature type="transmembrane region" description="Helical" evidence="6">
    <location>
        <begin position="109"/>
        <end position="135"/>
    </location>
</feature>
<feature type="transmembrane region" description="Helical" evidence="6">
    <location>
        <begin position="65"/>
        <end position="89"/>
    </location>
</feature>
<feature type="transmembrane region" description="Helical" evidence="6">
    <location>
        <begin position="156"/>
        <end position="174"/>
    </location>
</feature>
<feature type="transmembrane region" description="Helical" evidence="6">
    <location>
        <begin position="279"/>
        <end position="298"/>
    </location>
</feature>
<gene>
    <name evidence="8" type="ORF">PM10SUCC1_26550</name>
</gene>
<proteinExistence type="predicted"/>
<comment type="subcellular location">
    <subcellularLocation>
        <location evidence="1">Cell membrane</location>
        <topology evidence="1">Multi-pass membrane protein</topology>
    </subcellularLocation>
</comment>
<dbReference type="PANTHER" id="PTHR43478:SF1">
    <property type="entry name" value="NA+_H+ ANTIPORTER NHAC-LIKE C-TERMINAL DOMAIN-CONTAINING PROTEIN"/>
    <property type="match status" value="1"/>
</dbReference>
<dbReference type="PANTHER" id="PTHR43478">
    <property type="entry name" value="NA+/H+ ANTIPORTER-RELATED"/>
    <property type="match status" value="1"/>
</dbReference>
<feature type="domain" description="Na+/H+ antiporter NhaC-like C-terminal" evidence="7">
    <location>
        <begin position="189"/>
        <end position="458"/>
    </location>
</feature>
<evidence type="ECO:0000256" key="6">
    <source>
        <dbReference type="SAM" id="Phobius"/>
    </source>
</evidence>
<protein>
    <submittedName>
        <fullName evidence="8">Sodium:proton antiporter</fullName>
    </submittedName>
</protein>
<dbReference type="Pfam" id="PF03553">
    <property type="entry name" value="Na_H_antiporter"/>
    <property type="match status" value="1"/>
</dbReference>
<feature type="transmembrane region" description="Helical" evidence="6">
    <location>
        <begin position="249"/>
        <end position="267"/>
    </location>
</feature>
<feature type="transmembrane region" description="Helical" evidence="6">
    <location>
        <begin position="318"/>
        <end position="335"/>
    </location>
</feature>
<accession>A0A9W6GNW3</accession>
<dbReference type="EMBL" id="BSDY01000013">
    <property type="protein sequence ID" value="GLI57141.1"/>
    <property type="molecule type" value="Genomic_DNA"/>
</dbReference>
<feature type="transmembrane region" description="Helical" evidence="6">
    <location>
        <begin position="439"/>
        <end position="460"/>
    </location>
</feature>
<evidence type="ECO:0000256" key="3">
    <source>
        <dbReference type="ARBA" id="ARBA00022692"/>
    </source>
</evidence>
<keyword evidence="5 6" id="KW-0472">Membrane</keyword>
<feature type="transmembrane region" description="Helical" evidence="6">
    <location>
        <begin position="38"/>
        <end position="58"/>
    </location>
</feature>
<feature type="transmembrane region" description="Helical" evidence="6">
    <location>
        <begin position="194"/>
        <end position="214"/>
    </location>
</feature>
<dbReference type="InterPro" id="IPR018461">
    <property type="entry name" value="Na/H_Antiport_NhaC-like_C"/>
</dbReference>
<reference evidence="8" key="1">
    <citation type="submission" date="2022-12" db="EMBL/GenBank/DDBJ databases">
        <title>Reference genome sequencing for broad-spectrum identification of bacterial and archaeal isolates by mass spectrometry.</title>
        <authorList>
            <person name="Sekiguchi Y."/>
            <person name="Tourlousse D.M."/>
        </authorList>
    </citation>
    <scope>NUCLEOTIDE SEQUENCE</scope>
    <source>
        <strain evidence="8">10succ1</strain>
    </source>
</reference>
<keyword evidence="3 6" id="KW-0812">Transmembrane</keyword>
<evidence type="ECO:0000313" key="9">
    <source>
        <dbReference type="Proteomes" id="UP001144471"/>
    </source>
</evidence>
<evidence type="ECO:0000259" key="7">
    <source>
        <dbReference type="Pfam" id="PF03553"/>
    </source>
</evidence>
<dbReference type="AlphaFoldDB" id="A0A9W6GNW3"/>
<dbReference type="GO" id="GO:0005886">
    <property type="term" value="C:plasma membrane"/>
    <property type="evidence" value="ECO:0007669"/>
    <property type="project" value="UniProtKB-SubCell"/>
</dbReference>
<keyword evidence="4 6" id="KW-1133">Transmembrane helix</keyword>